<dbReference type="EMBL" id="HE616749">
    <property type="protein sequence ID" value="CCE94128.1"/>
    <property type="molecule type" value="Genomic_DNA"/>
</dbReference>
<keyword evidence="1" id="KW-0472">Membrane</keyword>
<name>G8ZZT4_TORDE</name>
<dbReference type="KEGG" id="tdl:TDEL_0H02690"/>
<dbReference type="PANTHER" id="PTHR39153:SF1">
    <property type="entry name" value="AGR244WP"/>
    <property type="match status" value="1"/>
</dbReference>
<dbReference type="OrthoDB" id="3979469at2759"/>
<dbReference type="GeneID" id="11501371"/>
<dbReference type="InterPro" id="IPR038882">
    <property type="entry name" value="Rcf3"/>
</dbReference>
<accession>G8ZZT4</accession>
<protein>
    <recommendedName>
        <fullName evidence="4">HIG1 domain-containing protein</fullName>
    </recommendedName>
</protein>
<dbReference type="InParanoid" id="G8ZZT4"/>
<dbReference type="FunCoup" id="G8ZZT4">
    <property type="interactions" value="10"/>
</dbReference>
<sequence>MGGQVQPIHYDPATVKQLTKEIAIASVIGAAQGAAISVVSGLLLRRFSTVYRNVRTQVRVFYHCSWISMGAVFQADKQLLKFQANYYEKELQRRSRILDEAAERGIFLEEEAALSSTVPQPPSASK</sequence>
<dbReference type="HOGENOM" id="CLU_2038426_0_0_1"/>
<feature type="transmembrane region" description="Helical" evidence="1">
    <location>
        <begin position="22"/>
        <end position="44"/>
    </location>
</feature>
<evidence type="ECO:0000313" key="2">
    <source>
        <dbReference type="EMBL" id="CCE94128.1"/>
    </source>
</evidence>
<dbReference type="Proteomes" id="UP000005627">
    <property type="component" value="Chromosome 8"/>
</dbReference>
<gene>
    <name evidence="2" type="primary">TDEL0H02690</name>
    <name evidence="2" type="ORF">TDEL_0H02690</name>
</gene>
<evidence type="ECO:0008006" key="4">
    <source>
        <dbReference type="Google" id="ProtNLM"/>
    </source>
</evidence>
<dbReference type="eggNOG" id="ENOG502S16Z">
    <property type="taxonomic scope" value="Eukaryota"/>
</dbReference>
<organism evidence="2 3">
    <name type="scientific">Torulaspora delbrueckii</name>
    <name type="common">Yeast</name>
    <name type="synonym">Candida colliculosa</name>
    <dbReference type="NCBI Taxonomy" id="4950"/>
    <lineage>
        <taxon>Eukaryota</taxon>
        <taxon>Fungi</taxon>
        <taxon>Dikarya</taxon>
        <taxon>Ascomycota</taxon>
        <taxon>Saccharomycotina</taxon>
        <taxon>Saccharomycetes</taxon>
        <taxon>Saccharomycetales</taxon>
        <taxon>Saccharomycetaceae</taxon>
        <taxon>Torulaspora</taxon>
    </lineage>
</organism>
<dbReference type="RefSeq" id="XP_003683339.1">
    <property type="nucleotide sequence ID" value="XM_003683291.1"/>
</dbReference>
<proteinExistence type="predicted"/>
<evidence type="ECO:0000313" key="3">
    <source>
        <dbReference type="Proteomes" id="UP000005627"/>
    </source>
</evidence>
<dbReference type="STRING" id="1076872.G8ZZT4"/>
<keyword evidence="1" id="KW-0812">Transmembrane</keyword>
<keyword evidence="3" id="KW-1185">Reference proteome</keyword>
<dbReference type="AlphaFoldDB" id="G8ZZT4"/>
<dbReference type="PANTHER" id="PTHR39153">
    <property type="entry name" value="AGR244WP"/>
    <property type="match status" value="1"/>
</dbReference>
<keyword evidence="1" id="KW-1133">Transmembrane helix</keyword>
<evidence type="ECO:0000256" key="1">
    <source>
        <dbReference type="SAM" id="Phobius"/>
    </source>
</evidence>
<reference evidence="2 3" key="1">
    <citation type="journal article" date="2011" name="Proc. Natl. Acad. Sci. U.S.A.">
        <title>Evolutionary erosion of yeast sex chromosomes by mating-type switching accidents.</title>
        <authorList>
            <person name="Gordon J.L."/>
            <person name="Armisen D."/>
            <person name="Proux-Wera E."/>
            <person name="Oheigeartaigh S.S."/>
            <person name="Byrne K.P."/>
            <person name="Wolfe K.H."/>
        </authorList>
    </citation>
    <scope>NUCLEOTIDE SEQUENCE [LARGE SCALE GENOMIC DNA]</scope>
    <source>
        <strain evidence="3">ATCC 10662 / CBS 1146 / NBRC 0425 / NCYC 2629 / NRRL Y-866</strain>
    </source>
</reference>